<proteinExistence type="predicted"/>
<dbReference type="Proteomes" id="UP000821845">
    <property type="component" value="Chromosome 7"/>
</dbReference>
<accession>A0ACB7RT40</accession>
<sequence length="156" mass="16891">MYMVSEESKPQWEDMEVTEATRHMQEVSWAHRYGSKSRHQGAIASRCMGNIQGPEPRGGSAGTGLHPDSNYGLGGRAAMSRAAGTQALPAVYEELEPADRAVKSPSALTKQLGVWLTTGTDYLSTYEKYSSVTAVSYKGLLCSSALWKMVKVVGIT</sequence>
<evidence type="ECO:0000313" key="2">
    <source>
        <dbReference type="Proteomes" id="UP000821845"/>
    </source>
</evidence>
<comment type="caution">
    <text evidence="1">The sequence shown here is derived from an EMBL/GenBank/DDBJ whole genome shotgun (WGS) entry which is preliminary data.</text>
</comment>
<protein>
    <submittedName>
        <fullName evidence="1">Uncharacterized protein</fullName>
    </submittedName>
</protein>
<name>A0ACB7RT40_HYAAI</name>
<organism evidence="1 2">
    <name type="scientific">Hyalomma asiaticum</name>
    <name type="common">Tick</name>
    <dbReference type="NCBI Taxonomy" id="266040"/>
    <lineage>
        <taxon>Eukaryota</taxon>
        <taxon>Metazoa</taxon>
        <taxon>Ecdysozoa</taxon>
        <taxon>Arthropoda</taxon>
        <taxon>Chelicerata</taxon>
        <taxon>Arachnida</taxon>
        <taxon>Acari</taxon>
        <taxon>Parasitiformes</taxon>
        <taxon>Ixodida</taxon>
        <taxon>Ixodoidea</taxon>
        <taxon>Ixodidae</taxon>
        <taxon>Hyalomminae</taxon>
        <taxon>Hyalomma</taxon>
    </lineage>
</organism>
<keyword evidence="2" id="KW-1185">Reference proteome</keyword>
<dbReference type="EMBL" id="CM023487">
    <property type="protein sequence ID" value="KAH6926087.1"/>
    <property type="molecule type" value="Genomic_DNA"/>
</dbReference>
<reference evidence="1" key="1">
    <citation type="submission" date="2020-05" db="EMBL/GenBank/DDBJ databases">
        <title>Large-scale comparative analyses of tick genomes elucidate their genetic diversity and vector capacities.</title>
        <authorList>
            <person name="Jia N."/>
            <person name="Wang J."/>
            <person name="Shi W."/>
            <person name="Du L."/>
            <person name="Sun Y."/>
            <person name="Zhan W."/>
            <person name="Jiang J."/>
            <person name="Wang Q."/>
            <person name="Zhang B."/>
            <person name="Ji P."/>
            <person name="Sakyi L.B."/>
            <person name="Cui X."/>
            <person name="Yuan T."/>
            <person name="Jiang B."/>
            <person name="Yang W."/>
            <person name="Lam T.T.-Y."/>
            <person name="Chang Q."/>
            <person name="Ding S."/>
            <person name="Wang X."/>
            <person name="Zhu J."/>
            <person name="Ruan X."/>
            <person name="Zhao L."/>
            <person name="Wei J."/>
            <person name="Que T."/>
            <person name="Du C."/>
            <person name="Cheng J."/>
            <person name="Dai P."/>
            <person name="Han X."/>
            <person name="Huang E."/>
            <person name="Gao Y."/>
            <person name="Liu J."/>
            <person name="Shao H."/>
            <person name="Ye R."/>
            <person name="Li L."/>
            <person name="Wei W."/>
            <person name="Wang X."/>
            <person name="Wang C."/>
            <person name="Yang T."/>
            <person name="Huo Q."/>
            <person name="Li W."/>
            <person name="Guo W."/>
            <person name="Chen H."/>
            <person name="Zhou L."/>
            <person name="Ni X."/>
            <person name="Tian J."/>
            <person name="Zhou Y."/>
            <person name="Sheng Y."/>
            <person name="Liu T."/>
            <person name="Pan Y."/>
            <person name="Xia L."/>
            <person name="Li J."/>
            <person name="Zhao F."/>
            <person name="Cao W."/>
        </authorList>
    </citation>
    <scope>NUCLEOTIDE SEQUENCE</scope>
    <source>
        <strain evidence="1">Hyas-2018</strain>
    </source>
</reference>
<evidence type="ECO:0000313" key="1">
    <source>
        <dbReference type="EMBL" id="KAH6926087.1"/>
    </source>
</evidence>
<gene>
    <name evidence="1" type="ORF">HPB50_014195</name>
</gene>